<name>A0A845I4C5_9BURK</name>
<evidence type="ECO:0000313" key="1">
    <source>
        <dbReference type="EMBL" id="MYN45788.1"/>
    </source>
</evidence>
<gene>
    <name evidence="1" type="ORF">GTP23_12095</name>
</gene>
<organism evidence="1 2">
    <name type="scientific">Duganella fentianensis</name>
    <dbReference type="NCBI Taxonomy" id="2692177"/>
    <lineage>
        <taxon>Bacteria</taxon>
        <taxon>Pseudomonadati</taxon>
        <taxon>Pseudomonadota</taxon>
        <taxon>Betaproteobacteria</taxon>
        <taxon>Burkholderiales</taxon>
        <taxon>Oxalobacteraceae</taxon>
        <taxon>Telluria group</taxon>
        <taxon>Duganella</taxon>
    </lineage>
</organism>
<sequence length="52" mass="5371">MSQTEMTKLAMALGLCYAAYKFVGNPLVKAAAVSVGAVIVARKAPILSNVMA</sequence>
<dbReference type="AlphaFoldDB" id="A0A845I4C5"/>
<dbReference type="Proteomes" id="UP000444316">
    <property type="component" value="Unassembled WGS sequence"/>
</dbReference>
<evidence type="ECO:0000313" key="2">
    <source>
        <dbReference type="Proteomes" id="UP000444316"/>
    </source>
</evidence>
<accession>A0A845I4C5</accession>
<comment type="caution">
    <text evidence="1">The sequence shown here is derived from an EMBL/GenBank/DDBJ whole genome shotgun (WGS) entry which is preliminary data.</text>
</comment>
<reference evidence="1" key="1">
    <citation type="submission" date="2019-12" db="EMBL/GenBank/DDBJ databases">
        <title>Novel species isolated from a subtropical stream in China.</title>
        <authorList>
            <person name="Lu H."/>
        </authorList>
    </citation>
    <scope>NUCLEOTIDE SEQUENCE [LARGE SCALE GENOMIC DNA]</scope>
    <source>
        <strain evidence="1">FT93W</strain>
    </source>
</reference>
<dbReference type="RefSeq" id="WP_161035338.1">
    <property type="nucleotide sequence ID" value="NZ_WWCL01000002.1"/>
</dbReference>
<dbReference type="EMBL" id="WWCL01000002">
    <property type="protein sequence ID" value="MYN45788.1"/>
    <property type="molecule type" value="Genomic_DNA"/>
</dbReference>
<keyword evidence="2" id="KW-1185">Reference proteome</keyword>
<proteinExistence type="predicted"/>
<protein>
    <submittedName>
        <fullName evidence="1">Uncharacterized protein</fullName>
    </submittedName>
</protein>